<gene>
    <name evidence="5" type="ORF">EA71_02781</name>
</gene>
<dbReference type="PROSITE" id="PS50932">
    <property type="entry name" value="HTH_LACI_2"/>
    <property type="match status" value="1"/>
</dbReference>
<dbReference type="InterPro" id="IPR046335">
    <property type="entry name" value="LacI/GalR-like_sensor"/>
</dbReference>
<organism evidence="5 6">
    <name type="scientific">Enterococcus durans</name>
    <dbReference type="NCBI Taxonomy" id="53345"/>
    <lineage>
        <taxon>Bacteria</taxon>
        <taxon>Bacillati</taxon>
        <taxon>Bacillota</taxon>
        <taxon>Bacilli</taxon>
        <taxon>Lactobacillales</taxon>
        <taxon>Enterococcaceae</taxon>
        <taxon>Enterococcus</taxon>
    </lineage>
</organism>
<dbReference type="GO" id="GO:0000976">
    <property type="term" value="F:transcription cis-regulatory region binding"/>
    <property type="evidence" value="ECO:0007669"/>
    <property type="project" value="TreeGrafter"/>
</dbReference>
<dbReference type="CDD" id="cd01544">
    <property type="entry name" value="PBP1_GalR"/>
    <property type="match status" value="1"/>
</dbReference>
<dbReference type="EMBL" id="LEPB01000006">
    <property type="protein sequence ID" value="RCA09925.1"/>
    <property type="molecule type" value="Genomic_DNA"/>
</dbReference>
<evidence type="ECO:0000256" key="3">
    <source>
        <dbReference type="ARBA" id="ARBA00023163"/>
    </source>
</evidence>
<dbReference type="InterPro" id="IPR000843">
    <property type="entry name" value="HTH_LacI"/>
</dbReference>
<protein>
    <recommendedName>
        <fullName evidence="4">HTH lacI-type domain-containing protein</fullName>
    </recommendedName>
</protein>
<name>A0A367CB99_9ENTE</name>
<evidence type="ECO:0000256" key="1">
    <source>
        <dbReference type="ARBA" id="ARBA00023015"/>
    </source>
</evidence>
<evidence type="ECO:0000256" key="2">
    <source>
        <dbReference type="ARBA" id="ARBA00023125"/>
    </source>
</evidence>
<dbReference type="PANTHER" id="PTHR30146:SF149">
    <property type="entry name" value="HTH-TYPE TRANSCRIPTIONAL REGULATOR EBGR"/>
    <property type="match status" value="1"/>
</dbReference>
<dbReference type="SUPFAM" id="SSF53822">
    <property type="entry name" value="Periplasmic binding protein-like I"/>
    <property type="match status" value="1"/>
</dbReference>
<accession>A0A367CB99</accession>
<proteinExistence type="predicted"/>
<dbReference type="GO" id="GO:0003700">
    <property type="term" value="F:DNA-binding transcription factor activity"/>
    <property type="evidence" value="ECO:0007669"/>
    <property type="project" value="TreeGrafter"/>
</dbReference>
<dbReference type="Proteomes" id="UP000252797">
    <property type="component" value="Unassembled WGS sequence"/>
</dbReference>
<dbReference type="SUPFAM" id="SSF47413">
    <property type="entry name" value="lambda repressor-like DNA-binding domains"/>
    <property type="match status" value="1"/>
</dbReference>
<dbReference type="SMART" id="SM00354">
    <property type="entry name" value="HTH_LACI"/>
    <property type="match status" value="1"/>
</dbReference>
<dbReference type="InterPro" id="IPR010982">
    <property type="entry name" value="Lambda_DNA-bd_dom_sf"/>
</dbReference>
<comment type="caution">
    <text evidence="5">The sequence shown here is derived from an EMBL/GenBank/DDBJ whole genome shotgun (WGS) entry which is preliminary data.</text>
</comment>
<keyword evidence="2" id="KW-0238">DNA-binding</keyword>
<reference evidence="5 6" key="1">
    <citation type="submission" date="2015-06" db="EMBL/GenBank/DDBJ databases">
        <title>The Genome Sequence of Enterococcus durans 4EA1.</title>
        <authorList>
            <consortium name="The Broad Institute Genomics Platform"/>
            <consortium name="The Broad Institute Genome Sequencing Center for Infectious Disease"/>
            <person name="Earl A.M."/>
            <person name="Van Tyne D."/>
            <person name="Lebreton F."/>
            <person name="Saavedra J.T."/>
            <person name="Gilmore M.S."/>
            <person name="Manson Mcguire A."/>
            <person name="Clock S."/>
            <person name="Crupain M."/>
            <person name="Rangan U."/>
            <person name="Young S."/>
            <person name="Abouelleil A."/>
            <person name="Cao P."/>
            <person name="Chapman S.B."/>
            <person name="Griggs A."/>
            <person name="Priest M."/>
            <person name="Shea T."/>
            <person name="Wortman J."/>
            <person name="Nusbaum C."/>
            <person name="Birren B."/>
        </authorList>
    </citation>
    <scope>NUCLEOTIDE SEQUENCE [LARGE SCALE GENOMIC DNA]</scope>
    <source>
        <strain evidence="5 6">4EA1</strain>
    </source>
</reference>
<evidence type="ECO:0000259" key="4">
    <source>
        <dbReference type="PROSITE" id="PS50932"/>
    </source>
</evidence>
<keyword evidence="3" id="KW-0804">Transcription</keyword>
<dbReference type="RefSeq" id="WP_002350449.1">
    <property type="nucleotide sequence ID" value="NZ_CABGKH010000025.1"/>
</dbReference>
<dbReference type="InterPro" id="IPR028082">
    <property type="entry name" value="Peripla_BP_I"/>
</dbReference>
<feature type="domain" description="HTH lacI-type" evidence="4">
    <location>
        <begin position="2"/>
        <end position="58"/>
    </location>
</feature>
<dbReference type="Pfam" id="PF13377">
    <property type="entry name" value="Peripla_BP_3"/>
    <property type="match status" value="1"/>
</dbReference>
<sequence length="335" mass="37871">MVTIRDIAKKSGYSTATISRLFKGDESLSITSDTKNKIIVTAKSLGYDLTKIKTTLYKIAILFWISEEQLKKDVYYQHVKDDLKNYSKKANLDLIFISKNDGVKSIPDDITGFIAIGQLTKKELYYLNQKGYKGVIRGINPLPEHFDTVEPDFHEMARQAINYFINEGFTKIGFIGGNFFNLETGKEEIDSREYAFRYHLEKSGLLNEKYIFSQGSFTVDEGYQLTLKMKAELNEDMPEACFIPSDTIAAGVLQGCHELGINIPKDMAVISINDDDIAKFVAPPLTTFKIDIEEIAKTCVDLLSDQLVYSRDISKKTLIGAKLTVRKSFIPKEEV</sequence>
<evidence type="ECO:0000313" key="6">
    <source>
        <dbReference type="Proteomes" id="UP000252797"/>
    </source>
</evidence>
<dbReference type="Gene3D" id="1.10.260.40">
    <property type="entry name" value="lambda repressor-like DNA-binding domains"/>
    <property type="match status" value="1"/>
</dbReference>
<dbReference type="PANTHER" id="PTHR30146">
    <property type="entry name" value="LACI-RELATED TRANSCRIPTIONAL REPRESSOR"/>
    <property type="match status" value="1"/>
</dbReference>
<dbReference type="Gene3D" id="3.40.50.2300">
    <property type="match status" value="2"/>
</dbReference>
<dbReference type="AlphaFoldDB" id="A0A367CB99"/>
<keyword evidence="1" id="KW-0805">Transcription regulation</keyword>
<evidence type="ECO:0000313" key="5">
    <source>
        <dbReference type="EMBL" id="RCA09925.1"/>
    </source>
</evidence>